<dbReference type="InterPro" id="IPR051993">
    <property type="entry name" value="Glycosyltransferase_8"/>
</dbReference>
<keyword evidence="9" id="KW-0325">Glycoprotein</keyword>
<dbReference type="Proteomes" id="UP001431783">
    <property type="component" value="Unassembled WGS sequence"/>
</dbReference>
<dbReference type="AlphaFoldDB" id="A0AAW1UFE9"/>
<dbReference type="Pfam" id="PF01501">
    <property type="entry name" value="Glyco_transf_8"/>
    <property type="match status" value="1"/>
</dbReference>
<evidence type="ECO:0000256" key="7">
    <source>
        <dbReference type="ARBA" id="ARBA00022989"/>
    </source>
</evidence>
<dbReference type="SUPFAM" id="SSF53448">
    <property type="entry name" value="Nucleotide-diphospho-sugar transferases"/>
    <property type="match status" value="1"/>
</dbReference>
<reference evidence="14 15" key="1">
    <citation type="submission" date="2023-03" db="EMBL/GenBank/DDBJ databases">
        <title>Genome insight into feeding habits of ladybird beetles.</title>
        <authorList>
            <person name="Li H.-S."/>
            <person name="Huang Y.-H."/>
            <person name="Pang H."/>
        </authorList>
    </citation>
    <scope>NUCLEOTIDE SEQUENCE [LARGE SCALE GENOMIC DNA]</scope>
    <source>
        <strain evidence="14">SYSU_2023b</strain>
        <tissue evidence="14">Whole body</tissue>
    </source>
</reference>
<dbReference type="InterPro" id="IPR029044">
    <property type="entry name" value="Nucleotide-diphossugar_trans"/>
</dbReference>
<comment type="similarity">
    <text evidence="2">Belongs to the glycosyltransferase 8 family.</text>
</comment>
<comment type="subcellular location">
    <subcellularLocation>
        <location evidence="1">Membrane</location>
        <topology evidence="1">Single-pass type II membrane protein</topology>
    </subcellularLocation>
</comment>
<keyword evidence="7 13" id="KW-1133">Transmembrane helix</keyword>
<dbReference type="PANTHER" id="PTHR46012:SF2">
    <property type="entry name" value="IP22168P"/>
    <property type="match status" value="1"/>
</dbReference>
<dbReference type="PANTHER" id="PTHR46012">
    <property type="entry name" value="IP22168P"/>
    <property type="match status" value="1"/>
</dbReference>
<keyword evidence="5 13" id="KW-0812">Transmembrane</keyword>
<keyword evidence="4" id="KW-0808">Transferase</keyword>
<feature type="transmembrane region" description="Helical" evidence="13">
    <location>
        <begin position="14"/>
        <end position="34"/>
    </location>
</feature>
<dbReference type="GO" id="GO:0016266">
    <property type="term" value="P:protein O-linked glycosylation via N-acetyl-galactosamine"/>
    <property type="evidence" value="ECO:0007669"/>
    <property type="project" value="TreeGrafter"/>
</dbReference>
<dbReference type="Gene3D" id="3.90.550.10">
    <property type="entry name" value="Spore Coat Polysaccharide Biosynthesis Protein SpsA, Chain A"/>
    <property type="match status" value="1"/>
</dbReference>
<dbReference type="InterPro" id="IPR002495">
    <property type="entry name" value="Glyco_trans_8"/>
</dbReference>
<evidence type="ECO:0000256" key="11">
    <source>
        <dbReference type="ARBA" id="ARBA00038854"/>
    </source>
</evidence>
<dbReference type="EMBL" id="JARQZJ010000070">
    <property type="protein sequence ID" value="KAK9881749.1"/>
    <property type="molecule type" value="Genomic_DNA"/>
</dbReference>
<gene>
    <name evidence="14" type="ORF">WA026_017270</name>
</gene>
<evidence type="ECO:0000256" key="9">
    <source>
        <dbReference type="ARBA" id="ARBA00023180"/>
    </source>
</evidence>
<evidence type="ECO:0000256" key="6">
    <source>
        <dbReference type="ARBA" id="ARBA00022968"/>
    </source>
</evidence>
<evidence type="ECO:0000256" key="13">
    <source>
        <dbReference type="SAM" id="Phobius"/>
    </source>
</evidence>
<keyword evidence="6" id="KW-0735">Signal-anchor</keyword>
<evidence type="ECO:0000313" key="14">
    <source>
        <dbReference type="EMBL" id="KAK9881749.1"/>
    </source>
</evidence>
<dbReference type="GO" id="GO:0140563">
    <property type="term" value="F:UDP-D-xylose:beta-D-glucoside alpha-1,3-D-xylosyltransferase activity"/>
    <property type="evidence" value="ECO:0007669"/>
    <property type="project" value="UniProtKB-EC"/>
</dbReference>
<comment type="caution">
    <text evidence="14">The sequence shown here is derived from an EMBL/GenBank/DDBJ whole genome shotgun (WGS) entry which is preliminary data.</text>
</comment>
<proteinExistence type="inferred from homology"/>
<organism evidence="14 15">
    <name type="scientific">Henosepilachna vigintioctopunctata</name>
    <dbReference type="NCBI Taxonomy" id="420089"/>
    <lineage>
        <taxon>Eukaryota</taxon>
        <taxon>Metazoa</taxon>
        <taxon>Ecdysozoa</taxon>
        <taxon>Arthropoda</taxon>
        <taxon>Hexapoda</taxon>
        <taxon>Insecta</taxon>
        <taxon>Pterygota</taxon>
        <taxon>Neoptera</taxon>
        <taxon>Endopterygota</taxon>
        <taxon>Coleoptera</taxon>
        <taxon>Polyphaga</taxon>
        <taxon>Cucujiformia</taxon>
        <taxon>Coccinelloidea</taxon>
        <taxon>Coccinellidae</taxon>
        <taxon>Epilachninae</taxon>
        <taxon>Epilachnini</taxon>
        <taxon>Henosepilachna</taxon>
    </lineage>
</organism>
<evidence type="ECO:0000313" key="15">
    <source>
        <dbReference type="Proteomes" id="UP001431783"/>
    </source>
</evidence>
<keyword evidence="3" id="KW-0328">Glycosyltransferase</keyword>
<evidence type="ECO:0000256" key="3">
    <source>
        <dbReference type="ARBA" id="ARBA00022676"/>
    </source>
</evidence>
<evidence type="ECO:0000256" key="8">
    <source>
        <dbReference type="ARBA" id="ARBA00023136"/>
    </source>
</evidence>
<evidence type="ECO:0000256" key="12">
    <source>
        <dbReference type="ARBA" id="ARBA00049181"/>
    </source>
</evidence>
<accession>A0AAW1UFE9</accession>
<keyword evidence="15" id="KW-1185">Reference proteome</keyword>
<evidence type="ECO:0000256" key="2">
    <source>
        <dbReference type="ARBA" id="ARBA00006351"/>
    </source>
</evidence>
<comment type="catalytic activity">
    <reaction evidence="12">
        <text>3-O-(beta-D-glucosyl)-L-seryl-[EGF-like domain protein] + UDP-alpha-D-xylose = 3-O-[alpha-D-xylosyl-(1-&gt;3)-beta-D-glucosyl]-L-seryl-[EGF-like domain protein] + UDP + H(+)</text>
        <dbReference type="Rhea" id="RHEA:56064"/>
        <dbReference type="Rhea" id="RHEA-COMP:14610"/>
        <dbReference type="Rhea" id="RHEA-COMP:14611"/>
        <dbReference type="ChEBI" id="CHEBI:15378"/>
        <dbReference type="ChEBI" id="CHEBI:57632"/>
        <dbReference type="ChEBI" id="CHEBI:58223"/>
        <dbReference type="ChEBI" id="CHEBI:140575"/>
        <dbReference type="ChEBI" id="CHEBI:140576"/>
        <dbReference type="EC" id="2.4.2.42"/>
    </reaction>
</comment>
<protein>
    <recommendedName>
        <fullName evidence="11">UDP-D-xylose:beta-D-glucoside alpha-1,3-D-xylosyltransferase</fullName>
        <ecNumber evidence="11">2.4.2.42</ecNumber>
    </recommendedName>
</protein>
<evidence type="ECO:0000256" key="4">
    <source>
        <dbReference type="ARBA" id="ARBA00022679"/>
    </source>
</evidence>
<evidence type="ECO:0000256" key="1">
    <source>
        <dbReference type="ARBA" id="ARBA00004606"/>
    </source>
</evidence>
<dbReference type="EC" id="2.4.2.42" evidence="11"/>
<name>A0AAW1UFE9_9CUCU</name>
<dbReference type="GO" id="GO:0016020">
    <property type="term" value="C:membrane"/>
    <property type="evidence" value="ECO:0007669"/>
    <property type="project" value="UniProtKB-SubCell"/>
</dbReference>
<evidence type="ECO:0000256" key="10">
    <source>
        <dbReference type="ARBA" id="ARBA00037301"/>
    </source>
</evidence>
<comment type="function">
    <text evidence="10">Glycosyltransferase which elongates the O-linked glucose attached to EGF-like repeats in the extracellular domain of Notch proteins by catalyzing the addition of xylose.</text>
</comment>
<sequence length="372" mass="43561">MRVRKGDQIKLKTLLKLFFACLTLFFVLFLYLFWTLSSENESRFMGEQFTNVGQIPTEAVVYNRNNIVVAVVACGNRFEETMNMLKTAIIFSKAHLNFVVIADENLFEKFREKLEEWKILTKDTFSYKVLPVNFPVNEAEEWKKLFKLCAAQRLFLPDILKDVDSVLYMDTDTLFLTPVEKVWQFFHKMNSSHIAALAPEHEDPNVGWYNRFARHPYYGKLGVNSGVMLMNLTRMRTFQWAEYVVPIYKKYKLKITWGDQDIINIIFHYHPGKLYIYSCMYNFRPDHCMYTSVCKEAEKEGVVILHGSRGVFHSDKQPVFKAIYQAVEEFKLGIDSIDIFIETVDAYLQNANNSSCGQVKNIFLKNLKKYIS</sequence>
<keyword evidence="8 13" id="KW-0472">Membrane</keyword>
<evidence type="ECO:0000256" key="5">
    <source>
        <dbReference type="ARBA" id="ARBA00022692"/>
    </source>
</evidence>